<feature type="compositionally biased region" description="Low complexity" evidence="10">
    <location>
        <begin position="362"/>
        <end position="372"/>
    </location>
</feature>
<dbReference type="Proteomes" id="UP000594262">
    <property type="component" value="Unplaced"/>
</dbReference>
<dbReference type="SUPFAM" id="SSF47040">
    <property type="entry name" value="Kix domain of CBP (creb binding protein)"/>
    <property type="match status" value="1"/>
</dbReference>
<evidence type="ECO:0000259" key="11">
    <source>
        <dbReference type="Pfam" id="PF09606"/>
    </source>
</evidence>
<evidence type="ECO:0000256" key="8">
    <source>
        <dbReference type="ARBA" id="ARBA00032016"/>
    </source>
</evidence>
<feature type="compositionally biased region" description="Low complexity" evidence="10">
    <location>
        <begin position="346"/>
        <end position="355"/>
    </location>
</feature>
<keyword evidence="5 9" id="KW-0010">Activator</keyword>
<dbReference type="EnsemblMetazoa" id="CLYHEMT000318.1">
    <property type="protein sequence ID" value="CLYHEMP000318.1"/>
    <property type="gene ID" value="CLYHEMG000318"/>
</dbReference>
<feature type="domain" description="ARC105/Med15 mediator subunit C-terminal" evidence="13">
    <location>
        <begin position="560"/>
        <end position="664"/>
    </location>
</feature>
<feature type="domain" description="Mediator of RNA polymerase II transcription subunit 15 N-terminal" evidence="11">
    <location>
        <begin position="5"/>
        <end position="73"/>
    </location>
</feature>
<feature type="region of interest" description="Disordered" evidence="10">
    <location>
        <begin position="131"/>
        <end position="158"/>
    </location>
</feature>
<sequence>MAAQTQDWATQSLRQMVIEEIEVTYKTYGNPTKKTSSEVEKQILEKAQSRDNYLQMVARLILHTKEVRGRVQQNQNINIAQQANLLGQTVPNQQQQAQGTQPVANNLLNVSGGNNLQQNVQQIQQQLQQNANNVQQQQNNTIKQEQQQTNKAPDQPKAQQITGGTLFANSTLNQVAGMNNGQAVQVTVKNGQIVNQQLQQRQNNTMVQQSQTNNTATNPQQQLQFQIAQQQQNNQQQQSNTQQNIQQLSNFITNANNPQLVMASSSGQNLTLQQKAQVAKALQLQQQQKANELQLIQQRLRQQAQPNIGFNNMGNIDQQQQQQQQNMSNNQPQPNATQPLPNNMLQQQQQQQAQQNKIINTPSPSQQMQPSPAAYNQPVPSPANPLSSIGPSPSPLNSTDEMLYQEKLVNLRKYVEPLNKMLQKTPKDEEHHKEREKLRGLLDILTNSRRRVKLQILTQCEAVLKRLIPSTPNSAGPTSMKTPEPFDVSVNTPARPAGLQPMGEVVTNVITSANLMAETRQNILPGMYALNVPMISPPAPPVRNRARPKPYEQPKKTISLPRALQMEIVNLTSNRFSISLDKTKPMDSEGMTIRCKYNNDLVASHLGTLLIQVSSGYPRTEPSFSFLDTTQPSTQDLSSRMTKKLSRLPHTLTFTAILLSWEQSLVDCFGS</sequence>
<evidence type="ECO:0000256" key="10">
    <source>
        <dbReference type="SAM" id="MobiDB-lite"/>
    </source>
</evidence>
<keyword evidence="4 9" id="KW-0805">Transcription regulation</keyword>
<dbReference type="Pfam" id="PF21539">
    <property type="entry name" value="Med15_C"/>
    <property type="match status" value="1"/>
</dbReference>
<feature type="domain" description="ARC105/Med15 mediator subunit central" evidence="12">
    <location>
        <begin position="400"/>
        <end position="476"/>
    </location>
</feature>
<comment type="subunit">
    <text evidence="9">Component of the Mediator complex.</text>
</comment>
<evidence type="ECO:0000259" key="13">
    <source>
        <dbReference type="Pfam" id="PF21539"/>
    </source>
</evidence>
<gene>
    <name evidence="9" type="primary">MED15</name>
</gene>
<dbReference type="GO" id="GO:0005634">
    <property type="term" value="C:nucleus"/>
    <property type="evidence" value="ECO:0007669"/>
    <property type="project" value="UniProtKB-SubCell"/>
</dbReference>
<feature type="compositionally biased region" description="Low complexity" evidence="10">
    <location>
        <begin position="384"/>
        <end position="398"/>
    </location>
</feature>
<dbReference type="InterPro" id="IPR036529">
    <property type="entry name" value="KIX_dom_sf"/>
</dbReference>
<proteinExistence type="inferred from homology"/>
<feature type="compositionally biased region" description="Polar residues" evidence="10">
    <location>
        <begin position="336"/>
        <end position="345"/>
    </location>
</feature>
<evidence type="ECO:0000256" key="2">
    <source>
        <dbReference type="ARBA" id="ARBA00009807"/>
    </source>
</evidence>
<dbReference type="GO" id="GO:0006355">
    <property type="term" value="P:regulation of DNA-templated transcription"/>
    <property type="evidence" value="ECO:0007669"/>
    <property type="project" value="InterPro"/>
</dbReference>
<evidence type="ECO:0000256" key="4">
    <source>
        <dbReference type="ARBA" id="ARBA00023015"/>
    </source>
</evidence>
<dbReference type="InterPro" id="IPR019087">
    <property type="entry name" value="Med15_N"/>
</dbReference>
<keyword evidence="6 9" id="KW-0804">Transcription</keyword>
<evidence type="ECO:0000313" key="15">
    <source>
        <dbReference type="Proteomes" id="UP000594262"/>
    </source>
</evidence>
<evidence type="ECO:0000256" key="9">
    <source>
        <dbReference type="RuleBase" id="RU364148"/>
    </source>
</evidence>
<dbReference type="AlphaFoldDB" id="A0A7M5WHZ2"/>
<dbReference type="Pfam" id="PF21538">
    <property type="entry name" value="Med15_M"/>
    <property type="match status" value="1"/>
</dbReference>
<keyword evidence="15" id="KW-1185">Reference proteome</keyword>
<evidence type="ECO:0000256" key="6">
    <source>
        <dbReference type="ARBA" id="ARBA00023163"/>
    </source>
</evidence>
<comment type="function">
    <text evidence="9">Component of the Mediator complex, a coactivator involved in the regulated transcription of nearly all RNA polymerase II-dependent genes. Mediator functions as a bridge to convey information from gene-specific regulatory proteins to the basal RNA polymerase II transcription machinery. Mediator is recruited to promoters by direct interactions with regulatory proteins and serves as a scaffold for the assembly of a functional preinitiation complex with RNA polymerase II and the general transcription factors.</text>
</comment>
<evidence type="ECO:0000256" key="3">
    <source>
        <dbReference type="ARBA" id="ARBA00019613"/>
    </source>
</evidence>
<accession>A0A7M5WHZ2</accession>
<evidence type="ECO:0000256" key="7">
    <source>
        <dbReference type="ARBA" id="ARBA00023242"/>
    </source>
</evidence>
<comment type="similarity">
    <text evidence="2 9">Belongs to the Mediator complex subunit 15 family.</text>
</comment>
<reference evidence="14" key="1">
    <citation type="submission" date="2021-01" db="UniProtKB">
        <authorList>
            <consortium name="EnsemblMetazoa"/>
        </authorList>
    </citation>
    <scope>IDENTIFICATION</scope>
</reference>
<evidence type="ECO:0000313" key="14">
    <source>
        <dbReference type="EnsemblMetazoa" id="CLYHEMP000318.1"/>
    </source>
</evidence>
<evidence type="ECO:0000256" key="5">
    <source>
        <dbReference type="ARBA" id="ARBA00023159"/>
    </source>
</evidence>
<keyword evidence="7 9" id="KW-0539">Nucleus</keyword>
<feature type="compositionally biased region" description="Low complexity" evidence="10">
    <location>
        <begin position="308"/>
        <end position="335"/>
    </location>
</feature>
<protein>
    <recommendedName>
        <fullName evidence="3 9">Mediator of RNA polymerase II transcription subunit 15</fullName>
    </recommendedName>
    <alternativeName>
        <fullName evidence="8 9">Mediator complex subunit 15</fullName>
    </alternativeName>
</protein>
<dbReference type="Gene3D" id="1.10.246.20">
    <property type="entry name" value="Coactivator CBP, KIX domain"/>
    <property type="match status" value="1"/>
</dbReference>
<evidence type="ECO:0000256" key="1">
    <source>
        <dbReference type="ARBA" id="ARBA00004123"/>
    </source>
</evidence>
<dbReference type="GO" id="GO:0003712">
    <property type="term" value="F:transcription coregulator activity"/>
    <property type="evidence" value="ECO:0007669"/>
    <property type="project" value="InterPro"/>
</dbReference>
<evidence type="ECO:0000259" key="12">
    <source>
        <dbReference type="Pfam" id="PF21538"/>
    </source>
</evidence>
<dbReference type="InterPro" id="IPR048386">
    <property type="entry name" value="Med15_C"/>
</dbReference>
<feature type="compositionally biased region" description="Low complexity" evidence="10">
    <location>
        <begin position="131"/>
        <end position="151"/>
    </location>
</feature>
<feature type="region of interest" description="Disordered" evidence="10">
    <location>
        <begin position="308"/>
        <end position="399"/>
    </location>
</feature>
<dbReference type="InterPro" id="IPR048385">
    <property type="entry name" value="Med15_central"/>
</dbReference>
<organism evidence="14 15">
    <name type="scientific">Clytia hemisphaerica</name>
    <dbReference type="NCBI Taxonomy" id="252671"/>
    <lineage>
        <taxon>Eukaryota</taxon>
        <taxon>Metazoa</taxon>
        <taxon>Cnidaria</taxon>
        <taxon>Hydrozoa</taxon>
        <taxon>Hydroidolina</taxon>
        <taxon>Leptothecata</taxon>
        <taxon>Obeliida</taxon>
        <taxon>Clytiidae</taxon>
        <taxon>Clytia</taxon>
    </lineage>
</organism>
<comment type="subcellular location">
    <subcellularLocation>
        <location evidence="1 9">Nucleus</location>
    </subcellularLocation>
</comment>
<dbReference type="Pfam" id="PF09606">
    <property type="entry name" value="Med15_N"/>
    <property type="match status" value="1"/>
</dbReference>
<name>A0A7M5WHZ2_9CNID</name>
<dbReference type="OrthoDB" id="10055322at2759"/>